<protein>
    <submittedName>
        <fullName evidence="1">Deoxyribose-phosphate aldolase</fullName>
    </submittedName>
</protein>
<evidence type="ECO:0000313" key="2">
    <source>
        <dbReference type="Proteomes" id="UP000563906"/>
    </source>
</evidence>
<dbReference type="Proteomes" id="UP000563906">
    <property type="component" value="Unassembled WGS sequence"/>
</dbReference>
<comment type="caution">
    <text evidence="1">The sequence shown here is derived from an EMBL/GenBank/DDBJ whole genome shotgun (WGS) entry which is preliminary data.</text>
</comment>
<dbReference type="PROSITE" id="PS51257">
    <property type="entry name" value="PROKAR_LIPOPROTEIN"/>
    <property type="match status" value="1"/>
</dbReference>
<gene>
    <name evidence="1" type="ORF">H3Z83_01000</name>
</gene>
<dbReference type="Pfam" id="PF20113">
    <property type="entry name" value="DUF6503"/>
    <property type="match status" value="1"/>
</dbReference>
<keyword evidence="2" id="KW-1185">Reference proteome</keyword>
<accession>A0A839ALM0</accession>
<dbReference type="RefSeq" id="WP_182123618.1">
    <property type="nucleotide sequence ID" value="NZ_JACGLS010000001.1"/>
</dbReference>
<name>A0A839ALM0_9FLAO</name>
<reference evidence="1 2" key="1">
    <citation type="submission" date="2020-07" db="EMBL/GenBank/DDBJ databases">
        <title>Bacterium isolated from marine sediment.</title>
        <authorList>
            <person name="Shang D."/>
            <person name="Du Z.-J."/>
        </authorList>
    </citation>
    <scope>NUCLEOTIDE SEQUENCE [LARGE SCALE GENOMIC DNA]</scope>
    <source>
        <strain evidence="1 2">S7007</strain>
    </source>
</reference>
<evidence type="ECO:0000313" key="1">
    <source>
        <dbReference type="EMBL" id="MBA6155104.1"/>
    </source>
</evidence>
<dbReference type="AlphaFoldDB" id="A0A839ALM0"/>
<organism evidence="1 2">
    <name type="scientific">Tenacibaculum pelagium</name>
    <dbReference type="NCBI Taxonomy" id="2759527"/>
    <lineage>
        <taxon>Bacteria</taxon>
        <taxon>Pseudomonadati</taxon>
        <taxon>Bacteroidota</taxon>
        <taxon>Flavobacteriia</taxon>
        <taxon>Flavobacteriales</taxon>
        <taxon>Flavobacteriaceae</taxon>
        <taxon>Tenacibaculum</taxon>
    </lineage>
</organism>
<proteinExistence type="predicted"/>
<dbReference type="EMBL" id="JACGLS010000001">
    <property type="protein sequence ID" value="MBA6155104.1"/>
    <property type="molecule type" value="Genomic_DNA"/>
</dbReference>
<sequence length="240" mass="28285">MRYFSLLIIVLFMACKSEYTAQQIVDNSINHSKLNKVLNSKMSFDFRKNHYEAERSQGNYEFTRFIDRDSIKIKDILSNNGFQRFINDSLVELSEKDQNRYGNSVNSVHYFSILPVGLNDNAVYKKLLGEVVIKGKEYFKIQITFAEEGGGDDFDDVFIYWFAKDNFQLDYLAYKYHTNGGGIRFRDVKKENFIDGIRFVDYNNYKPLNKEIDFYTIDKLYEEGKLKKVSEIVLENIKLE</sequence>
<dbReference type="InterPro" id="IPR045444">
    <property type="entry name" value="DUF6503"/>
</dbReference>